<dbReference type="GO" id="GO:0005737">
    <property type="term" value="C:cytoplasm"/>
    <property type="evidence" value="ECO:0007669"/>
    <property type="project" value="UniProtKB-SubCell"/>
</dbReference>
<comment type="similarity">
    <text evidence="2">Belongs to the GmhB family.</text>
</comment>
<protein>
    <recommendedName>
        <fullName evidence="7">D,D-heptose 1,7-bisphosphate phosphatase</fullName>
    </recommendedName>
</protein>
<evidence type="ECO:0000256" key="6">
    <source>
        <dbReference type="ARBA" id="ARBA00023277"/>
    </source>
</evidence>
<dbReference type="InterPro" id="IPR023214">
    <property type="entry name" value="HAD_sf"/>
</dbReference>
<dbReference type="EMBL" id="SORI01000021">
    <property type="protein sequence ID" value="TDY55906.1"/>
    <property type="molecule type" value="Genomic_DNA"/>
</dbReference>
<dbReference type="AlphaFoldDB" id="A0A4R8M1Y5"/>
<keyword evidence="9" id="KW-1185">Reference proteome</keyword>
<dbReference type="Proteomes" id="UP000295066">
    <property type="component" value="Unassembled WGS sequence"/>
</dbReference>
<dbReference type="Gene3D" id="3.40.50.1000">
    <property type="entry name" value="HAD superfamily/HAD-like"/>
    <property type="match status" value="1"/>
</dbReference>
<comment type="subcellular location">
    <subcellularLocation>
        <location evidence="1">Cytoplasm</location>
    </subcellularLocation>
</comment>
<sequence>MARAVFLDRDGTLIENVPYLSDPSAVRLSASGGEALRRLRSLGFLLVVVTNQSGIARGFFDETALPEIHGRVAELLSLEGVSVDAFYHCPHGPSEEGFPGCQCRKPAPGMGIRASEELGIDLRRSWMIGDAPCDYEFAVNCGCRFVLVRTGRGKETEREISAFPAVREDEKSGTMFFVAEDLRAAAGIIEQAESGFSAERGGFSLIDPS</sequence>
<dbReference type="InterPro" id="IPR004446">
    <property type="entry name" value="Heptose_bisP_phosphatase"/>
</dbReference>
<keyword evidence="6" id="KW-0119">Carbohydrate metabolism</keyword>
<evidence type="ECO:0000256" key="4">
    <source>
        <dbReference type="ARBA" id="ARBA00022723"/>
    </source>
</evidence>
<dbReference type="OrthoDB" id="9801899at2"/>
<keyword evidence="4" id="KW-0479">Metal-binding</keyword>
<dbReference type="InterPro" id="IPR006543">
    <property type="entry name" value="Histidinol-phos"/>
</dbReference>
<dbReference type="NCBIfam" id="TIGR01662">
    <property type="entry name" value="HAD-SF-IIIA"/>
    <property type="match status" value="1"/>
</dbReference>
<dbReference type="SUPFAM" id="SSF56784">
    <property type="entry name" value="HAD-like"/>
    <property type="match status" value="1"/>
</dbReference>
<evidence type="ECO:0000313" key="8">
    <source>
        <dbReference type="EMBL" id="TDY55906.1"/>
    </source>
</evidence>
<proteinExistence type="inferred from homology"/>
<evidence type="ECO:0000256" key="5">
    <source>
        <dbReference type="ARBA" id="ARBA00022801"/>
    </source>
</evidence>
<evidence type="ECO:0000256" key="7">
    <source>
        <dbReference type="ARBA" id="ARBA00031828"/>
    </source>
</evidence>
<keyword evidence="5" id="KW-0378">Hydrolase</keyword>
<comment type="caution">
    <text evidence="8">The sequence shown here is derived from an EMBL/GenBank/DDBJ whole genome shotgun (WGS) entry which is preliminary data.</text>
</comment>
<dbReference type="GO" id="GO:0046872">
    <property type="term" value="F:metal ion binding"/>
    <property type="evidence" value="ECO:0007669"/>
    <property type="project" value="UniProtKB-KW"/>
</dbReference>
<dbReference type="InterPro" id="IPR036412">
    <property type="entry name" value="HAD-like_sf"/>
</dbReference>
<evidence type="ECO:0000313" key="9">
    <source>
        <dbReference type="Proteomes" id="UP000295066"/>
    </source>
</evidence>
<dbReference type="GO" id="GO:0005975">
    <property type="term" value="P:carbohydrate metabolic process"/>
    <property type="evidence" value="ECO:0007669"/>
    <property type="project" value="InterPro"/>
</dbReference>
<dbReference type="PANTHER" id="PTHR42891">
    <property type="entry name" value="D-GLYCERO-BETA-D-MANNO-HEPTOSE-1,7-BISPHOSPHATE 7-PHOSPHATASE"/>
    <property type="match status" value="1"/>
</dbReference>
<accession>A0A4R8M1Y5</accession>
<evidence type="ECO:0000256" key="2">
    <source>
        <dbReference type="ARBA" id="ARBA00005628"/>
    </source>
</evidence>
<dbReference type="GO" id="GO:0016791">
    <property type="term" value="F:phosphatase activity"/>
    <property type="evidence" value="ECO:0007669"/>
    <property type="project" value="InterPro"/>
</dbReference>
<evidence type="ECO:0000256" key="1">
    <source>
        <dbReference type="ARBA" id="ARBA00004496"/>
    </source>
</evidence>
<dbReference type="CDD" id="cd07503">
    <property type="entry name" value="HAD_HisB-N"/>
    <property type="match status" value="1"/>
</dbReference>
<keyword evidence="3" id="KW-0963">Cytoplasm</keyword>
<evidence type="ECO:0000256" key="3">
    <source>
        <dbReference type="ARBA" id="ARBA00022490"/>
    </source>
</evidence>
<gene>
    <name evidence="8" type="ORF">C8D99_12131</name>
</gene>
<organism evidence="8 9">
    <name type="scientific">Aminivibrio pyruvatiphilus</name>
    <dbReference type="NCBI Taxonomy" id="1005740"/>
    <lineage>
        <taxon>Bacteria</taxon>
        <taxon>Thermotogati</taxon>
        <taxon>Synergistota</taxon>
        <taxon>Synergistia</taxon>
        <taxon>Synergistales</taxon>
        <taxon>Aminobacteriaceae</taxon>
        <taxon>Aminivibrio</taxon>
    </lineage>
</organism>
<dbReference type="PANTHER" id="PTHR42891:SF1">
    <property type="entry name" value="D-GLYCERO-BETA-D-MANNO-HEPTOSE-1,7-BISPHOSPHATE 7-PHOSPHATASE"/>
    <property type="match status" value="1"/>
</dbReference>
<dbReference type="Pfam" id="PF13242">
    <property type="entry name" value="Hydrolase_like"/>
    <property type="match status" value="1"/>
</dbReference>
<dbReference type="NCBIfam" id="TIGR01656">
    <property type="entry name" value="Histidinol-ppas"/>
    <property type="match status" value="1"/>
</dbReference>
<dbReference type="RefSeq" id="WP_133958875.1">
    <property type="nucleotide sequence ID" value="NZ_SORI01000021.1"/>
</dbReference>
<reference evidence="8 9" key="1">
    <citation type="submission" date="2019-03" db="EMBL/GenBank/DDBJ databases">
        <title>Genomic Encyclopedia of Type Strains, Phase IV (KMG-IV): sequencing the most valuable type-strain genomes for metagenomic binning, comparative biology and taxonomic classification.</title>
        <authorList>
            <person name="Goeker M."/>
        </authorList>
    </citation>
    <scope>NUCLEOTIDE SEQUENCE [LARGE SCALE GENOMIC DNA]</scope>
    <source>
        <strain evidence="8 9">DSM 25964</strain>
    </source>
</reference>
<dbReference type="InterPro" id="IPR006549">
    <property type="entry name" value="HAD-SF_hydro_IIIA"/>
</dbReference>
<name>A0A4R8M1Y5_9BACT</name>